<sequence length="84" mass="9215">MVEGGVCRCRGRGRADLAFGGGGDWVKARGRVCRRRRGRGTSGLVADDGEGPLRQCQGWGRRFGWVRGVRRRHRGGQRLPPAKG</sequence>
<evidence type="ECO:0000313" key="1">
    <source>
        <dbReference type="EMBL" id="GMN51061.1"/>
    </source>
</evidence>
<evidence type="ECO:0000313" key="2">
    <source>
        <dbReference type="Proteomes" id="UP001187192"/>
    </source>
</evidence>
<name>A0AA88ATT0_FICCA</name>
<proteinExistence type="predicted"/>
<gene>
    <name evidence="1" type="ORF">TIFTF001_020223</name>
</gene>
<dbReference type="EMBL" id="BTGU01000036">
    <property type="protein sequence ID" value="GMN51061.1"/>
    <property type="molecule type" value="Genomic_DNA"/>
</dbReference>
<organism evidence="1 2">
    <name type="scientific">Ficus carica</name>
    <name type="common">Common fig</name>
    <dbReference type="NCBI Taxonomy" id="3494"/>
    <lineage>
        <taxon>Eukaryota</taxon>
        <taxon>Viridiplantae</taxon>
        <taxon>Streptophyta</taxon>
        <taxon>Embryophyta</taxon>
        <taxon>Tracheophyta</taxon>
        <taxon>Spermatophyta</taxon>
        <taxon>Magnoliopsida</taxon>
        <taxon>eudicotyledons</taxon>
        <taxon>Gunneridae</taxon>
        <taxon>Pentapetalae</taxon>
        <taxon>rosids</taxon>
        <taxon>fabids</taxon>
        <taxon>Rosales</taxon>
        <taxon>Moraceae</taxon>
        <taxon>Ficeae</taxon>
        <taxon>Ficus</taxon>
    </lineage>
</organism>
<keyword evidence="2" id="KW-1185">Reference proteome</keyword>
<dbReference type="AlphaFoldDB" id="A0AA88ATT0"/>
<comment type="caution">
    <text evidence="1">The sequence shown here is derived from an EMBL/GenBank/DDBJ whole genome shotgun (WGS) entry which is preliminary data.</text>
</comment>
<protein>
    <submittedName>
        <fullName evidence="1">Uncharacterized protein</fullName>
    </submittedName>
</protein>
<accession>A0AA88ATT0</accession>
<dbReference type="Proteomes" id="UP001187192">
    <property type="component" value="Unassembled WGS sequence"/>
</dbReference>
<reference evidence="1" key="1">
    <citation type="submission" date="2023-07" db="EMBL/GenBank/DDBJ databases">
        <title>draft genome sequence of fig (Ficus carica).</title>
        <authorList>
            <person name="Takahashi T."/>
            <person name="Nishimura K."/>
        </authorList>
    </citation>
    <scope>NUCLEOTIDE SEQUENCE</scope>
</reference>